<dbReference type="Gene3D" id="3.10.180.10">
    <property type="entry name" value="2,3-Dihydroxybiphenyl 1,2-Dioxygenase, domain 1"/>
    <property type="match status" value="1"/>
</dbReference>
<dbReference type="CDD" id="cd07247">
    <property type="entry name" value="SgaA_N_like"/>
    <property type="match status" value="1"/>
</dbReference>
<dbReference type="Pfam" id="PF22677">
    <property type="entry name" value="Ble-like_N"/>
    <property type="match status" value="1"/>
</dbReference>
<dbReference type="InterPro" id="IPR053863">
    <property type="entry name" value="Glyoxy/Ble-like_N"/>
</dbReference>
<gene>
    <name evidence="2" type="ORF">NTE_01289</name>
</gene>
<dbReference type="PANTHER" id="PTHR33993:SF2">
    <property type="entry name" value="VOC DOMAIN-CONTAINING PROTEIN"/>
    <property type="match status" value="1"/>
</dbReference>
<dbReference type="Proteomes" id="UP000028194">
    <property type="component" value="Chromosome"/>
</dbReference>
<keyword evidence="3" id="KW-1185">Reference proteome</keyword>
<dbReference type="EMBL" id="CP007174">
    <property type="protein sequence ID" value="AIF83358.1"/>
    <property type="molecule type" value="Genomic_DNA"/>
</dbReference>
<evidence type="ECO:0000259" key="1">
    <source>
        <dbReference type="Pfam" id="PF22677"/>
    </source>
</evidence>
<evidence type="ECO:0000313" key="3">
    <source>
        <dbReference type="Proteomes" id="UP000028194"/>
    </source>
</evidence>
<sequence length="127" mass="14319">MASIVHFEIPADNIERAKKFYDGLFGWKAERTQGASMEGGPIEYWTFRTGDENEGQQPISGGIMNRMYPKHSITNYIGVDSAIEYSKKVERLGGKVMVPKTEVPGLGWLAICMDTENNIFALWEAKR</sequence>
<evidence type="ECO:0000313" key="2">
    <source>
        <dbReference type="EMBL" id="AIF83358.1"/>
    </source>
</evidence>
<dbReference type="HOGENOM" id="CLU_127592_3_0_2"/>
<name>A0A075MQ92_9ARCH</name>
<dbReference type="AlphaFoldDB" id="A0A075MQ92"/>
<dbReference type="PANTHER" id="PTHR33993">
    <property type="entry name" value="GLYOXALASE-RELATED"/>
    <property type="match status" value="1"/>
</dbReference>
<dbReference type="GO" id="GO:0016829">
    <property type="term" value="F:lyase activity"/>
    <property type="evidence" value="ECO:0007669"/>
    <property type="project" value="UniProtKB-KW"/>
</dbReference>
<dbReference type="STRING" id="1459636.NTE_01289"/>
<dbReference type="InterPro" id="IPR052164">
    <property type="entry name" value="Anthracycline_SecMetBiosynth"/>
</dbReference>
<dbReference type="OrthoDB" id="134577at2157"/>
<dbReference type="eggNOG" id="arCOG04946">
    <property type="taxonomic scope" value="Archaea"/>
</dbReference>
<proteinExistence type="predicted"/>
<reference evidence="2 3" key="1">
    <citation type="journal article" date="2014" name="PLoS ONE">
        <title>Genome Sequence of Candidatus Nitrososphaera evergladensis from Group I.1b Enriched from Everglades Soil Reveals Novel Genomic Features of the Ammonia-Oxidizing Archaea.</title>
        <authorList>
            <person name="Zhalnina K.V."/>
            <person name="Dias R."/>
            <person name="Leonard M.T."/>
            <person name="Dorr de Quadros P."/>
            <person name="Camargo F.A."/>
            <person name="Drew J.C."/>
            <person name="Farmerie W.G."/>
            <person name="Daroub S.H."/>
            <person name="Triplett E.W."/>
        </authorList>
    </citation>
    <scope>NUCLEOTIDE SEQUENCE [LARGE SCALE GENOMIC DNA]</scope>
    <source>
        <strain evidence="2 3">SR1</strain>
    </source>
</reference>
<keyword evidence="2" id="KW-0456">Lyase</keyword>
<dbReference type="SUPFAM" id="SSF54593">
    <property type="entry name" value="Glyoxalase/Bleomycin resistance protein/Dihydroxybiphenyl dioxygenase"/>
    <property type="match status" value="1"/>
</dbReference>
<feature type="domain" description="Glyoxalase/Bleomycin resistance-like N-terminal" evidence="1">
    <location>
        <begin position="4"/>
        <end position="34"/>
    </location>
</feature>
<dbReference type="KEGG" id="nev:NTE_01289"/>
<organism evidence="2 3">
    <name type="scientific">Candidatus Nitrososphaera evergladensis SR1</name>
    <dbReference type="NCBI Taxonomy" id="1459636"/>
    <lineage>
        <taxon>Archaea</taxon>
        <taxon>Nitrososphaerota</taxon>
        <taxon>Nitrososphaeria</taxon>
        <taxon>Nitrososphaerales</taxon>
        <taxon>Nitrososphaeraceae</taxon>
        <taxon>Nitrososphaera</taxon>
    </lineage>
</organism>
<dbReference type="RefSeq" id="WP_148700143.1">
    <property type="nucleotide sequence ID" value="NZ_CP007174.1"/>
</dbReference>
<accession>A0A075MQ92</accession>
<protein>
    <submittedName>
        <fullName evidence="2">Lactoylglutathione lyase family protein</fullName>
    </submittedName>
</protein>
<dbReference type="GeneID" id="41597092"/>
<dbReference type="InterPro" id="IPR029068">
    <property type="entry name" value="Glyas_Bleomycin-R_OHBP_Dase"/>
</dbReference>